<evidence type="ECO:0000313" key="1">
    <source>
        <dbReference type="Proteomes" id="UP000095282"/>
    </source>
</evidence>
<protein>
    <submittedName>
        <fullName evidence="2">Uncharacterized protein</fullName>
    </submittedName>
</protein>
<dbReference type="Proteomes" id="UP000095282">
    <property type="component" value="Unplaced"/>
</dbReference>
<organism evidence="1 2">
    <name type="scientific">Caenorhabditis tropicalis</name>
    <dbReference type="NCBI Taxonomy" id="1561998"/>
    <lineage>
        <taxon>Eukaryota</taxon>
        <taxon>Metazoa</taxon>
        <taxon>Ecdysozoa</taxon>
        <taxon>Nematoda</taxon>
        <taxon>Chromadorea</taxon>
        <taxon>Rhabditida</taxon>
        <taxon>Rhabditina</taxon>
        <taxon>Rhabditomorpha</taxon>
        <taxon>Rhabditoidea</taxon>
        <taxon>Rhabditidae</taxon>
        <taxon>Peloderinae</taxon>
        <taxon>Caenorhabditis</taxon>
    </lineage>
</organism>
<evidence type="ECO:0000313" key="2">
    <source>
        <dbReference type="WBParaSite" id="Csp11.Scaffold630.g20904.t1"/>
    </source>
</evidence>
<keyword evidence="1" id="KW-1185">Reference proteome</keyword>
<accession>A0A1I7UZJ0</accession>
<dbReference type="AlphaFoldDB" id="A0A1I7UZJ0"/>
<reference evidence="2" key="1">
    <citation type="submission" date="2016-11" db="UniProtKB">
        <authorList>
            <consortium name="WormBaseParasite"/>
        </authorList>
    </citation>
    <scope>IDENTIFICATION</scope>
</reference>
<sequence length="70" mass="7970">MVPRECRSISSVEEEWSTSCIISTPTSEELAEMRITLRRRQPKAEDSKDGVGVPPMYPLNINPLRCSDLY</sequence>
<proteinExistence type="predicted"/>
<name>A0A1I7UZJ0_9PELO</name>
<dbReference type="WBParaSite" id="Csp11.Scaffold630.g20904.t1">
    <property type="protein sequence ID" value="Csp11.Scaffold630.g20904.t1"/>
    <property type="gene ID" value="Csp11.Scaffold630.g20904"/>
</dbReference>